<dbReference type="EMBL" id="CVQH01021417">
    <property type="protein sequence ID" value="CRK30352.1"/>
    <property type="molecule type" value="Genomic_DNA"/>
</dbReference>
<gene>
    <name evidence="3" type="ORF">BN1708_000884</name>
    <name evidence="2" type="ORF">BN1723_009952</name>
</gene>
<evidence type="ECO:0000313" key="5">
    <source>
        <dbReference type="Proteomes" id="UP000045706"/>
    </source>
</evidence>
<name>A0A0G4KUC4_VERLO</name>
<dbReference type="AlphaFoldDB" id="A0A0G4KUC4"/>
<evidence type="ECO:0000313" key="2">
    <source>
        <dbReference type="EMBL" id="CRK13261.1"/>
    </source>
</evidence>
<reference evidence="4 5" key="1">
    <citation type="submission" date="2015-05" db="EMBL/GenBank/DDBJ databases">
        <authorList>
            <person name="Fogelqvist Johan"/>
        </authorList>
    </citation>
    <scope>NUCLEOTIDE SEQUENCE [LARGE SCALE GENOMIC DNA]</scope>
    <source>
        <strain evidence="3">VL1</strain>
        <strain evidence="2">VL2</strain>
    </source>
</reference>
<evidence type="ECO:0000313" key="3">
    <source>
        <dbReference type="EMBL" id="CRK30352.1"/>
    </source>
</evidence>
<accession>A0A0G4KUC4</accession>
<organism evidence="2 5">
    <name type="scientific">Verticillium longisporum</name>
    <name type="common">Verticillium dahliae var. longisporum</name>
    <dbReference type="NCBI Taxonomy" id="100787"/>
    <lineage>
        <taxon>Eukaryota</taxon>
        <taxon>Fungi</taxon>
        <taxon>Dikarya</taxon>
        <taxon>Ascomycota</taxon>
        <taxon>Pezizomycotina</taxon>
        <taxon>Sordariomycetes</taxon>
        <taxon>Hypocreomycetidae</taxon>
        <taxon>Glomerellales</taxon>
        <taxon>Plectosphaerellaceae</taxon>
        <taxon>Verticillium</taxon>
    </lineage>
</organism>
<feature type="region of interest" description="Disordered" evidence="1">
    <location>
        <begin position="1"/>
        <end position="24"/>
    </location>
</feature>
<evidence type="ECO:0000256" key="1">
    <source>
        <dbReference type="SAM" id="MobiDB-lite"/>
    </source>
</evidence>
<protein>
    <submittedName>
        <fullName evidence="2">Uncharacterized protein</fullName>
    </submittedName>
</protein>
<dbReference type="Proteomes" id="UP000045706">
    <property type="component" value="Unassembled WGS sequence"/>
</dbReference>
<keyword evidence="4" id="KW-1185">Reference proteome</keyword>
<evidence type="ECO:0000313" key="4">
    <source>
        <dbReference type="Proteomes" id="UP000044602"/>
    </source>
</evidence>
<dbReference type="EMBL" id="CVQI01003891">
    <property type="protein sequence ID" value="CRK13261.1"/>
    <property type="molecule type" value="Genomic_DNA"/>
</dbReference>
<dbReference type="Proteomes" id="UP000044602">
    <property type="component" value="Unassembled WGS sequence"/>
</dbReference>
<sequence length="274" mass="31451">MKQILNHQQRKQMSSNTSKKATMNQEIEQLPNSPEMSGTSGPLSPALITGAEALALLGLHPGFGDNLHTDLDIQKDLKAGDRAKVLMDLSEMVWDIIQKVGQAQMKHNDEIFELLMTRDPPFWFEGDQEKMRMEIARCTILGNSPLHLLKAFSNDGGTGNGEGELPSLIELHFRNLSDIVTLNHWWTVMLTKWNRIFEHYFPKPTDQIDLDFVGPGKFNDRWFYFIRGTQLMVNEFRHMAEIPHDKLTELENMLEGDQPWKRDCGWNVDESFGP</sequence>
<proteinExistence type="predicted"/>